<evidence type="ECO:0000256" key="3">
    <source>
        <dbReference type="ARBA" id="ARBA00023237"/>
    </source>
</evidence>
<keyword evidence="6" id="KW-0675">Receptor</keyword>
<keyword evidence="3" id="KW-0998">Cell outer membrane</keyword>
<evidence type="ECO:0000256" key="4">
    <source>
        <dbReference type="SAM" id="SignalP"/>
    </source>
</evidence>
<dbReference type="SUPFAM" id="SSF49464">
    <property type="entry name" value="Carboxypeptidase regulatory domain-like"/>
    <property type="match status" value="1"/>
</dbReference>
<dbReference type="Proteomes" id="UP000805085">
    <property type="component" value="Unassembled WGS sequence"/>
</dbReference>
<comment type="subcellular location">
    <subcellularLocation>
        <location evidence="1">Cell outer membrane</location>
    </subcellularLocation>
</comment>
<dbReference type="InterPro" id="IPR041700">
    <property type="entry name" value="OMP_b-brl_3"/>
</dbReference>
<dbReference type="EMBL" id="JABRWQ010000001">
    <property type="protein sequence ID" value="NRD22221.1"/>
    <property type="molecule type" value="Genomic_DNA"/>
</dbReference>
<comment type="caution">
    <text evidence="6">The sequence shown here is derived from an EMBL/GenBank/DDBJ whole genome shotgun (WGS) entry which is preliminary data.</text>
</comment>
<dbReference type="RefSeq" id="WP_173299864.1">
    <property type="nucleotide sequence ID" value="NZ_JABRWQ010000001.1"/>
</dbReference>
<feature type="domain" description="Outer membrane protein beta-barrel" evidence="5">
    <location>
        <begin position="376"/>
        <end position="779"/>
    </location>
</feature>
<dbReference type="InterPro" id="IPR036942">
    <property type="entry name" value="Beta-barrel_TonB_sf"/>
</dbReference>
<evidence type="ECO:0000313" key="6">
    <source>
        <dbReference type="EMBL" id="NRD22221.1"/>
    </source>
</evidence>
<dbReference type="Gene3D" id="2.40.170.20">
    <property type="entry name" value="TonB-dependent receptor, beta-barrel domain"/>
    <property type="match status" value="1"/>
</dbReference>
<name>A0ABX2E2L4_9FLAO</name>
<reference evidence="6 7" key="1">
    <citation type="journal article" date="2015" name="Int. J. Syst. Evol. Microbiol.">
        <title>Winogradskyella litoriviva sp. nov., isolated from coastal seawater.</title>
        <authorList>
            <person name="Nedashkovskaya O.I."/>
            <person name="Kukhlevskiy A.D."/>
            <person name="Zhukova N.V."/>
            <person name="Kim S.J."/>
            <person name="Rhee S.K."/>
            <person name="Mikhailov V.V."/>
        </authorList>
    </citation>
    <scope>NUCLEOTIDE SEQUENCE [LARGE SCALE GENOMIC DNA]</scope>
    <source>
        <strain evidence="6 7">KMM6491</strain>
    </source>
</reference>
<proteinExistence type="predicted"/>
<evidence type="ECO:0000313" key="7">
    <source>
        <dbReference type="Proteomes" id="UP000805085"/>
    </source>
</evidence>
<feature type="signal peptide" evidence="4">
    <location>
        <begin position="1"/>
        <end position="22"/>
    </location>
</feature>
<keyword evidence="4" id="KW-0732">Signal</keyword>
<dbReference type="InterPro" id="IPR008969">
    <property type="entry name" value="CarboxyPept-like_regulatory"/>
</dbReference>
<evidence type="ECO:0000259" key="5">
    <source>
        <dbReference type="Pfam" id="PF14905"/>
    </source>
</evidence>
<dbReference type="Pfam" id="PF13715">
    <property type="entry name" value="CarbopepD_reg_2"/>
    <property type="match status" value="1"/>
</dbReference>
<accession>A0ABX2E2L4</accession>
<gene>
    <name evidence="6" type="ORF">HNV10_03145</name>
</gene>
<dbReference type="PANTHER" id="PTHR40980">
    <property type="entry name" value="PLUG DOMAIN-CONTAINING PROTEIN"/>
    <property type="match status" value="1"/>
</dbReference>
<dbReference type="Gene3D" id="2.60.40.1120">
    <property type="entry name" value="Carboxypeptidase-like, regulatory domain"/>
    <property type="match status" value="1"/>
</dbReference>
<sequence length="801" mass="91378">MISNFRNYFCFFCFIISSLVVAQESSISGRVEDSDRNAISLANVIVLAEDGKTFIKGTSTDDQGLFRIDNLSAQIYFIKISFIGFEEFQQKIILTGNLDLAKIQLKEISESLDEVTVIAKKPTVTRKPDRLIFNVENTALTEGSTLGVLKNTPGIIVSEGSINIKSAPAAVFINNRRVQLTSDELLTLLESAPANSIKSVEVITNPPASYDADSGSVINIIMSKNLVTGYRGTVFTNYTQGVFPRYNGGTSHYFKNNKINLNLNYSYSQNKINRDQDDTINYLDDLNEIDQIWKSNINRNTWSQTHNLNLNFDYYINDSNTLSLTTTGLYTPYYKYLVKNRTNIFDENLTIQDHFTADNLSRDNKYNIGTDLIFRHSFDSGASLTLNGHYTIYDYNRDQNVFTNNYDADNNFEDSSEFNTDANQKTDIINGKIDYRLPINETSGLDVGVKYSNVNTESDITRLDIIAGSEVINTDNTDAFIYDENVFAAYSNYSKSWDKWNLSIGLRLEQSSIEGTSETLGETNTQDYLDWFPNASLSYQISEDVGVTTNYKRSITRPSYTDLNPFTFFLNESNVVVGNPNLNPTYRDYFYLGFNFLENFTISGYYSNYDGDIVELPRQNNNTNIIAYTPTNLEKKVEYGFDFEYIAAPSNYWDLYFVTSFYNIAEEASFEEGFVEQNQWSNYSILSNSFSFLEDRSLNASLTFTWVGKNLQQFQTVDDRLISELSVSKTILKKKGVITFAVEDFFNLQDYKSRTSYLDQSSFGIVDSDNRYIKLGFSYKFGNTKLSTNERTTDAEERERL</sequence>
<evidence type="ECO:0000256" key="1">
    <source>
        <dbReference type="ARBA" id="ARBA00004442"/>
    </source>
</evidence>
<evidence type="ECO:0000256" key="2">
    <source>
        <dbReference type="ARBA" id="ARBA00023136"/>
    </source>
</evidence>
<feature type="chain" id="PRO_5045303378" evidence="4">
    <location>
        <begin position="23"/>
        <end position="801"/>
    </location>
</feature>
<organism evidence="6 7">
    <name type="scientific">Winogradskyella litoriviva</name>
    <dbReference type="NCBI Taxonomy" id="1220182"/>
    <lineage>
        <taxon>Bacteria</taxon>
        <taxon>Pseudomonadati</taxon>
        <taxon>Bacteroidota</taxon>
        <taxon>Flavobacteriia</taxon>
        <taxon>Flavobacteriales</taxon>
        <taxon>Flavobacteriaceae</taxon>
        <taxon>Winogradskyella</taxon>
    </lineage>
</organism>
<keyword evidence="2" id="KW-0472">Membrane</keyword>
<dbReference type="Pfam" id="PF14905">
    <property type="entry name" value="OMP_b-brl_3"/>
    <property type="match status" value="1"/>
</dbReference>
<protein>
    <submittedName>
        <fullName evidence="6">TonB-dependent receptor</fullName>
    </submittedName>
</protein>
<dbReference type="SUPFAM" id="SSF56935">
    <property type="entry name" value="Porins"/>
    <property type="match status" value="1"/>
</dbReference>
<dbReference type="PANTHER" id="PTHR40980:SF4">
    <property type="entry name" value="TONB-DEPENDENT RECEPTOR-LIKE BETA-BARREL DOMAIN-CONTAINING PROTEIN"/>
    <property type="match status" value="1"/>
</dbReference>
<keyword evidence="7" id="KW-1185">Reference proteome</keyword>